<proteinExistence type="predicted"/>
<reference evidence="3 4" key="1">
    <citation type="journal article" date="2018" name="Front. Plant Sci.">
        <title>Red Clover (Trifolium pratense) and Zigzag Clover (T. medium) - A Picture of Genomic Similarities and Differences.</title>
        <authorList>
            <person name="Dluhosova J."/>
            <person name="Istvanek J."/>
            <person name="Nedelnik J."/>
            <person name="Repkova J."/>
        </authorList>
    </citation>
    <scope>NUCLEOTIDE SEQUENCE [LARGE SCALE GENOMIC DNA]</scope>
    <source>
        <strain evidence="4">cv. 10/8</strain>
        <tissue evidence="3">Leaf</tissue>
    </source>
</reference>
<evidence type="ECO:0000313" key="4">
    <source>
        <dbReference type="Proteomes" id="UP000265520"/>
    </source>
</evidence>
<feature type="region of interest" description="Disordered" evidence="1">
    <location>
        <begin position="1"/>
        <end position="28"/>
    </location>
</feature>
<dbReference type="Pfam" id="PF08268">
    <property type="entry name" value="FBA_3"/>
    <property type="match status" value="1"/>
</dbReference>
<dbReference type="Proteomes" id="UP000265520">
    <property type="component" value="Unassembled WGS sequence"/>
</dbReference>
<dbReference type="AlphaFoldDB" id="A0A392PCS1"/>
<comment type="caution">
    <text evidence="3">The sequence shown here is derived from an EMBL/GenBank/DDBJ whole genome shotgun (WGS) entry which is preliminary data.</text>
</comment>
<dbReference type="SMART" id="SM00256">
    <property type="entry name" value="FBOX"/>
    <property type="match status" value="1"/>
</dbReference>
<dbReference type="SUPFAM" id="SSF81383">
    <property type="entry name" value="F-box domain"/>
    <property type="match status" value="1"/>
</dbReference>
<evidence type="ECO:0000256" key="1">
    <source>
        <dbReference type="SAM" id="MobiDB-lite"/>
    </source>
</evidence>
<name>A0A392PCS1_9FABA</name>
<protein>
    <submittedName>
        <fullName evidence="3">F-box/kelch-repeat protein</fullName>
    </submittedName>
</protein>
<dbReference type="InterPro" id="IPR050796">
    <property type="entry name" value="SCF_F-box_component"/>
</dbReference>
<dbReference type="Pfam" id="PF00646">
    <property type="entry name" value="F-box"/>
    <property type="match status" value="1"/>
</dbReference>
<sequence>MQPLSASAGATSSQSPIEDTTTTEILTSPSTGDSLLPFVLIKEILCRLPVKFLMQFQCVGKSWKSLISNDYKFAKKHLHMSLNCPRQSRHHLIQQSQYGILPFSFLSISSLFNAVSDAFIAQTKLRYPPILDVGFSQAVGSCHGIVCFSIPHFVVFWNPSIGKFKISPVLEKGSPLRTSIKYGFGYDHSNDNYKMVTISVYDDPKTEVNVHTLGTNCWRRIQEFPCGVPVCESGKFVGGALNWV</sequence>
<feature type="domain" description="F-box" evidence="2">
    <location>
        <begin position="36"/>
        <end position="76"/>
    </location>
</feature>
<organism evidence="3 4">
    <name type="scientific">Trifolium medium</name>
    <dbReference type="NCBI Taxonomy" id="97028"/>
    <lineage>
        <taxon>Eukaryota</taxon>
        <taxon>Viridiplantae</taxon>
        <taxon>Streptophyta</taxon>
        <taxon>Embryophyta</taxon>
        <taxon>Tracheophyta</taxon>
        <taxon>Spermatophyta</taxon>
        <taxon>Magnoliopsida</taxon>
        <taxon>eudicotyledons</taxon>
        <taxon>Gunneridae</taxon>
        <taxon>Pentapetalae</taxon>
        <taxon>rosids</taxon>
        <taxon>fabids</taxon>
        <taxon>Fabales</taxon>
        <taxon>Fabaceae</taxon>
        <taxon>Papilionoideae</taxon>
        <taxon>50 kb inversion clade</taxon>
        <taxon>NPAAA clade</taxon>
        <taxon>Hologalegina</taxon>
        <taxon>IRL clade</taxon>
        <taxon>Trifolieae</taxon>
        <taxon>Trifolium</taxon>
    </lineage>
</organism>
<dbReference type="InterPro" id="IPR013187">
    <property type="entry name" value="F-box-assoc_dom_typ3"/>
</dbReference>
<dbReference type="EMBL" id="LXQA010072014">
    <property type="protein sequence ID" value="MCI09270.1"/>
    <property type="molecule type" value="Genomic_DNA"/>
</dbReference>
<evidence type="ECO:0000259" key="2">
    <source>
        <dbReference type="SMART" id="SM00256"/>
    </source>
</evidence>
<dbReference type="NCBIfam" id="TIGR01640">
    <property type="entry name" value="F_box_assoc_1"/>
    <property type="match status" value="1"/>
</dbReference>
<dbReference type="PANTHER" id="PTHR31672">
    <property type="entry name" value="BNACNNG10540D PROTEIN"/>
    <property type="match status" value="1"/>
</dbReference>
<dbReference type="InterPro" id="IPR001810">
    <property type="entry name" value="F-box_dom"/>
</dbReference>
<accession>A0A392PCS1</accession>
<dbReference type="InterPro" id="IPR017451">
    <property type="entry name" value="F-box-assoc_interact_dom"/>
</dbReference>
<feature type="compositionally biased region" description="Polar residues" evidence="1">
    <location>
        <begin position="1"/>
        <end position="15"/>
    </location>
</feature>
<dbReference type="CDD" id="cd22157">
    <property type="entry name" value="F-box_AtFBW1-like"/>
    <property type="match status" value="1"/>
</dbReference>
<dbReference type="PANTHER" id="PTHR31672:SF13">
    <property type="entry name" value="F-BOX PROTEIN CPR30-LIKE"/>
    <property type="match status" value="1"/>
</dbReference>
<keyword evidence="4" id="KW-1185">Reference proteome</keyword>
<feature type="non-terminal residue" evidence="3">
    <location>
        <position position="244"/>
    </location>
</feature>
<feature type="compositionally biased region" description="Low complexity" evidence="1">
    <location>
        <begin position="16"/>
        <end position="28"/>
    </location>
</feature>
<evidence type="ECO:0000313" key="3">
    <source>
        <dbReference type="EMBL" id="MCI09270.1"/>
    </source>
</evidence>
<dbReference type="InterPro" id="IPR036047">
    <property type="entry name" value="F-box-like_dom_sf"/>
</dbReference>